<keyword evidence="7" id="KW-1185">Reference proteome</keyword>
<name>A0A2U1B8E6_9BACT</name>
<protein>
    <submittedName>
        <fullName evidence="6">FAD dependent oxidoreductase</fullName>
    </submittedName>
</protein>
<dbReference type="GO" id="GO:0046872">
    <property type="term" value="F:metal ion binding"/>
    <property type="evidence" value="ECO:0007669"/>
    <property type="project" value="UniProtKB-KW"/>
</dbReference>
<evidence type="ECO:0000256" key="3">
    <source>
        <dbReference type="ARBA" id="ARBA00023002"/>
    </source>
</evidence>
<dbReference type="SUPFAM" id="SSF51905">
    <property type="entry name" value="FAD/NAD(P)-binding domain"/>
    <property type="match status" value="1"/>
</dbReference>
<dbReference type="PANTHER" id="PTHR43498:SF1">
    <property type="entry name" value="COB--COM HETERODISULFIDE REDUCTASE IRON-SULFUR SUBUNIT A"/>
    <property type="match status" value="1"/>
</dbReference>
<sequence length="441" mass="47553">MKQSYDLIVAGGGPAGVAAAVAAARGGADTLLIEHTGCLGGMGTSGLVGAWCPFTDGKRLLHGGIGAEVVRRTTRQLACLESTEIPHGHIPFDPEYLKLVLDELVRSAGVQVLFHTVVAGAETEGRKLRRVTAANKSGIHKFEARCYIDCTGDGDLAGFAGAEFIEPQPDEETMPGSLCFVLSNIDSYSYTHVTRGTFGGNPASPIWTIMADPRYADIESMHLTSNLVGPATAAFNAGHLYFDATDPESVTQAMFQGRKLANRLTEALHDCGGAAFAAAHLAQTASLAGVRESRRIRGRYELTLADYRARRDFPDSIGRNCYYVDVHQGKHKQKQCRTYEGWQAYMREMPNADWNCGPGESHGIPFRILQPEKLDNLLVAGRCVCCDKAVFGSLRVMPNAFTTGEAAGTAAALMIRDNIDDSGKLNIEELRTELIQNGAIL</sequence>
<dbReference type="GO" id="GO:0051539">
    <property type="term" value="F:4 iron, 4 sulfur cluster binding"/>
    <property type="evidence" value="ECO:0007669"/>
    <property type="project" value="UniProtKB-KW"/>
</dbReference>
<dbReference type="AlphaFoldDB" id="A0A2U1B8E6"/>
<dbReference type="GeneID" id="78294250"/>
<evidence type="ECO:0000256" key="4">
    <source>
        <dbReference type="ARBA" id="ARBA00023004"/>
    </source>
</evidence>
<keyword evidence="5" id="KW-0411">Iron-sulfur</keyword>
<dbReference type="Proteomes" id="UP000245959">
    <property type="component" value="Unassembled WGS sequence"/>
</dbReference>
<organism evidence="6 7">
    <name type="scientific">Victivallis vadensis</name>
    <dbReference type="NCBI Taxonomy" id="172901"/>
    <lineage>
        <taxon>Bacteria</taxon>
        <taxon>Pseudomonadati</taxon>
        <taxon>Lentisphaerota</taxon>
        <taxon>Lentisphaeria</taxon>
        <taxon>Victivallales</taxon>
        <taxon>Victivallaceae</taxon>
        <taxon>Victivallis</taxon>
    </lineage>
</organism>
<comment type="caution">
    <text evidence="6">The sequence shown here is derived from an EMBL/GenBank/DDBJ whole genome shotgun (WGS) entry which is preliminary data.</text>
</comment>
<reference evidence="6 7" key="1">
    <citation type="submission" date="2018-04" db="EMBL/GenBank/DDBJ databases">
        <title>Genomic Encyclopedia of Type Strains, Phase IV (KMG-IV): sequencing the most valuable type-strain genomes for metagenomic binning, comparative biology and taxonomic classification.</title>
        <authorList>
            <person name="Goeker M."/>
        </authorList>
    </citation>
    <scope>NUCLEOTIDE SEQUENCE [LARGE SCALE GENOMIC DNA]</scope>
    <source>
        <strain evidence="6 7">DSM 14823</strain>
    </source>
</reference>
<proteinExistence type="predicted"/>
<keyword evidence="3" id="KW-0560">Oxidoreductase</keyword>
<evidence type="ECO:0000313" key="7">
    <source>
        <dbReference type="Proteomes" id="UP000245959"/>
    </source>
</evidence>
<dbReference type="GO" id="GO:0016491">
    <property type="term" value="F:oxidoreductase activity"/>
    <property type="evidence" value="ECO:0007669"/>
    <property type="project" value="UniProtKB-KW"/>
</dbReference>
<keyword evidence="2" id="KW-0479">Metal-binding</keyword>
<accession>A0A2U1B8E6</accession>
<dbReference type="PANTHER" id="PTHR43498">
    <property type="entry name" value="FERREDOXIN:COB-COM HETERODISULFIDE REDUCTASE SUBUNIT A"/>
    <property type="match status" value="1"/>
</dbReference>
<dbReference type="EMBL" id="QEKH01000004">
    <property type="protein sequence ID" value="PVY44936.1"/>
    <property type="molecule type" value="Genomic_DNA"/>
</dbReference>
<evidence type="ECO:0000256" key="1">
    <source>
        <dbReference type="ARBA" id="ARBA00022485"/>
    </source>
</evidence>
<dbReference type="InterPro" id="IPR039650">
    <property type="entry name" value="HdrA-like"/>
</dbReference>
<dbReference type="RefSeq" id="WP_116882927.1">
    <property type="nucleotide sequence ID" value="NZ_CABMMC010000039.1"/>
</dbReference>
<dbReference type="Pfam" id="PF12831">
    <property type="entry name" value="FAD_oxidored"/>
    <property type="match status" value="1"/>
</dbReference>
<dbReference type="OrthoDB" id="9777740at2"/>
<evidence type="ECO:0000256" key="2">
    <source>
        <dbReference type="ARBA" id="ARBA00022723"/>
    </source>
</evidence>
<keyword evidence="4" id="KW-0408">Iron</keyword>
<keyword evidence="1" id="KW-0004">4Fe-4S</keyword>
<gene>
    <name evidence="6" type="ORF">C8D82_10480</name>
</gene>
<dbReference type="Gene3D" id="3.50.50.60">
    <property type="entry name" value="FAD/NAD(P)-binding domain"/>
    <property type="match status" value="1"/>
</dbReference>
<evidence type="ECO:0000256" key="5">
    <source>
        <dbReference type="ARBA" id="ARBA00023014"/>
    </source>
</evidence>
<dbReference type="InterPro" id="IPR036188">
    <property type="entry name" value="FAD/NAD-bd_sf"/>
</dbReference>
<evidence type="ECO:0000313" key="6">
    <source>
        <dbReference type="EMBL" id="PVY44936.1"/>
    </source>
</evidence>